<proteinExistence type="predicted"/>
<dbReference type="Gene3D" id="4.10.1150.10">
    <property type="entry name" value="AF2212/PG0164-like"/>
    <property type="match status" value="1"/>
</dbReference>
<gene>
    <name evidence="1" type="ORF">dnm_007150</name>
</gene>
<keyword evidence="2" id="KW-1185">Reference proteome</keyword>
<dbReference type="InterPro" id="IPR008203">
    <property type="entry name" value="AF2212-like"/>
</dbReference>
<accession>A0A975GKH5</accession>
<sequence length="67" mass="7746">MIEVIYEDSVFKPLHPIEGVDRNEKTWIILCPRKKEGLDGLIGTLTPEEAEKMQNTIDREFTEIEGE</sequence>
<dbReference type="KEGG" id="dmm:dnm_007150"/>
<evidence type="ECO:0000313" key="2">
    <source>
        <dbReference type="Proteomes" id="UP000663722"/>
    </source>
</evidence>
<name>A0A975GKH5_9BACT</name>
<organism evidence="1 2">
    <name type="scientific">Desulfonema magnum</name>
    <dbReference type="NCBI Taxonomy" id="45655"/>
    <lineage>
        <taxon>Bacteria</taxon>
        <taxon>Pseudomonadati</taxon>
        <taxon>Thermodesulfobacteriota</taxon>
        <taxon>Desulfobacteria</taxon>
        <taxon>Desulfobacterales</taxon>
        <taxon>Desulfococcaceae</taxon>
        <taxon>Desulfonema</taxon>
    </lineage>
</organism>
<dbReference type="AlphaFoldDB" id="A0A975GKH5"/>
<dbReference type="Proteomes" id="UP000663722">
    <property type="component" value="Chromosome"/>
</dbReference>
<evidence type="ECO:0000313" key="1">
    <source>
        <dbReference type="EMBL" id="QTA84716.1"/>
    </source>
</evidence>
<dbReference type="EMBL" id="CP061800">
    <property type="protein sequence ID" value="QTA84716.1"/>
    <property type="molecule type" value="Genomic_DNA"/>
</dbReference>
<dbReference type="Pfam" id="PF01954">
    <property type="entry name" value="AF2212-like"/>
    <property type="match status" value="1"/>
</dbReference>
<reference evidence="1" key="1">
    <citation type="journal article" date="2021" name="Microb. Physiol.">
        <title>Proteogenomic Insights into the Physiology of Marine, Sulfate-Reducing, Filamentous Desulfonema limicola and Desulfonema magnum.</title>
        <authorList>
            <person name="Schnaars V."/>
            <person name="Wohlbrand L."/>
            <person name="Scheve S."/>
            <person name="Hinrichs C."/>
            <person name="Reinhardt R."/>
            <person name="Rabus R."/>
        </authorList>
    </citation>
    <scope>NUCLEOTIDE SEQUENCE</scope>
    <source>
        <strain evidence="1">4be13</strain>
    </source>
</reference>
<dbReference type="InterPro" id="IPR024069">
    <property type="entry name" value="AF2212-like_dom_sf"/>
</dbReference>
<protein>
    <submittedName>
        <fullName evidence="1">DUF1954</fullName>
    </submittedName>
</protein>
<dbReference type="RefSeq" id="WP_207681082.1">
    <property type="nucleotide sequence ID" value="NZ_CP061800.1"/>
</dbReference>